<comment type="catalytic activity">
    <reaction evidence="6 7">
        <text>(2S)-2-hydroxy-3-oxobutyl phosphate + 5-amino-6-(D-ribitylamino)uracil = 6,7-dimethyl-8-(1-D-ribityl)lumazine + phosphate + 2 H2O + H(+)</text>
        <dbReference type="Rhea" id="RHEA:26152"/>
        <dbReference type="ChEBI" id="CHEBI:15377"/>
        <dbReference type="ChEBI" id="CHEBI:15378"/>
        <dbReference type="ChEBI" id="CHEBI:15934"/>
        <dbReference type="ChEBI" id="CHEBI:43474"/>
        <dbReference type="ChEBI" id="CHEBI:58201"/>
        <dbReference type="ChEBI" id="CHEBI:58830"/>
        <dbReference type="EC" id="2.5.1.78"/>
    </reaction>
</comment>
<evidence type="ECO:0000256" key="2">
    <source>
        <dbReference type="ARBA" id="ARBA00007424"/>
    </source>
</evidence>
<keyword evidence="4 7" id="KW-0686">Riboflavin biosynthesis</keyword>
<evidence type="ECO:0000256" key="3">
    <source>
        <dbReference type="ARBA" id="ARBA00012664"/>
    </source>
</evidence>
<keyword evidence="5 7" id="KW-0808">Transferase</keyword>
<reference evidence="8 9" key="2">
    <citation type="journal article" date="2016" name="Appl. Microbiol. Biotechnol.">
        <title>Mutations improving production and secretion of extracellular lipase by Burkholderia glumae PG1.</title>
        <authorList>
            <person name="Knapp A."/>
            <person name="Voget S."/>
            <person name="Gao R."/>
            <person name="Zaburannyi N."/>
            <person name="Krysciak D."/>
            <person name="Breuer M."/>
            <person name="Hauer B."/>
            <person name="Streit W.R."/>
            <person name="Muller R."/>
            <person name="Daniel R."/>
            <person name="Jaeger K.E."/>
        </authorList>
    </citation>
    <scope>NUCLEOTIDE SEQUENCE [LARGE SCALE GENOMIC DNA]</scope>
    <source>
        <strain evidence="8 9">PG1</strain>
    </source>
</reference>
<feature type="binding site" evidence="7">
    <location>
        <position position="22"/>
    </location>
    <ligand>
        <name>5-amino-6-(D-ribitylamino)uracil</name>
        <dbReference type="ChEBI" id="CHEBI:15934"/>
    </ligand>
</feature>
<dbReference type="SUPFAM" id="SSF52121">
    <property type="entry name" value="Lumazine synthase"/>
    <property type="match status" value="1"/>
</dbReference>
<evidence type="ECO:0000313" key="9">
    <source>
        <dbReference type="Proteomes" id="UP000031838"/>
    </source>
</evidence>
<dbReference type="OrthoDB" id="9797659at2"/>
<dbReference type="UniPathway" id="UPA00275">
    <property type="reaction ID" value="UER00404"/>
</dbReference>
<sequence length="174" mass="18607">MTQIFPSSQAFPRRIAFVQSCWHKDIVDQCKTAFVAALAKAGIADTEIDVFEVAGAFEIPLHAKLLAKTGKYAAVACAGLVVDGGIYRHEFVAQAVISGLMQVQLETDTVVLSAVLTPHHFHHGSHEHTTFFHEHFVVKGTELAHACADTIAKVAKLHALAGEGVADAAVRQAA</sequence>
<protein>
    <recommendedName>
        <fullName evidence="3 7">6,7-dimethyl-8-ribityllumazine synthase</fullName>
        <shortName evidence="7">DMRL synthase</shortName>
        <shortName evidence="7">LS</shortName>
        <shortName evidence="7">Lumazine synthase</shortName>
        <ecNumber evidence="3 7">2.5.1.78</ecNumber>
    </recommendedName>
</protein>
<comment type="caution">
    <text evidence="7">Lacks conserved residue(s) required for the propagation of feature annotation.</text>
</comment>
<dbReference type="GO" id="GO:0005829">
    <property type="term" value="C:cytosol"/>
    <property type="evidence" value="ECO:0007669"/>
    <property type="project" value="TreeGrafter"/>
</dbReference>
<dbReference type="PANTHER" id="PTHR21058">
    <property type="entry name" value="6,7-DIMETHYL-8-RIBITYLLUMAZINE SYNTHASE DMRL SYNTHASE LUMAZINE SYNTHASE"/>
    <property type="match status" value="1"/>
</dbReference>
<comment type="pathway">
    <text evidence="1 7">Cofactor biosynthesis; riboflavin biosynthesis; riboflavin from 2-hydroxy-3-oxobutyl phosphate and 5-amino-6-(D-ribitylamino)uracil: step 1/2.</text>
</comment>
<feature type="binding site" evidence="7">
    <location>
        <position position="128"/>
    </location>
    <ligand>
        <name>(2S)-2-hydroxy-3-oxobutyl phosphate</name>
        <dbReference type="ChEBI" id="CHEBI:58830"/>
    </ligand>
</feature>
<feature type="binding site" evidence="7">
    <location>
        <position position="113"/>
    </location>
    <ligand>
        <name>5-amino-6-(D-ribitylamino)uracil</name>
        <dbReference type="ChEBI" id="CHEBI:15934"/>
    </ligand>
</feature>
<dbReference type="InterPro" id="IPR034964">
    <property type="entry name" value="LS"/>
</dbReference>
<evidence type="ECO:0000313" key="8">
    <source>
        <dbReference type="EMBL" id="AJK49518.1"/>
    </source>
</evidence>
<evidence type="ECO:0000256" key="4">
    <source>
        <dbReference type="ARBA" id="ARBA00022619"/>
    </source>
</evidence>
<comment type="function">
    <text evidence="7">Catalyzes the formation of 6,7-dimethyl-8-ribityllumazine by condensation of 5-amino-6-(D-ribitylamino)uracil with 3,4-dihydroxy-2-butanone 4-phosphate. This is the penultimate step in the biosynthesis of riboflavin.</text>
</comment>
<dbReference type="KEGG" id="bgp:BGL_2c14510"/>
<reference evidence="9" key="1">
    <citation type="submission" date="2011-03" db="EMBL/GenBank/DDBJ databases">
        <authorList>
            <person name="Voget S."/>
            <person name="Streit W.R."/>
            <person name="Jaeger K.E."/>
            <person name="Daniel R."/>
        </authorList>
    </citation>
    <scope>NUCLEOTIDE SEQUENCE [LARGE SCALE GENOMIC DNA]</scope>
    <source>
        <strain evidence="9">PG1</strain>
    </source>
</reference>
<dbReference type="HAMAP" id="MF_00178">
    <property type="entry name" value="Lumazine_synth"/>
    <property type="match status" value="1"/>
</dbReference>
<evidence type="ECO:0000256" key="5">
    <source>
        <dbReference type="ARBA" id="ARBA00022679"/>
    </source>
</evidence>
<proteinExistence type="inferred from homology"/>
<keyword evidence="9" id="KW-1185">Reference proteome</keyword>
<dbReference type="EC" id="2.5.1.78" evidence="3 7"/>
<dbReference type="Proteomes" id="UP000031838">
    <property type="component" value="Chromosome 2"/>
</dbReference>
<accession>A0A0B6S1I5</accession>
<feature type="binding site" evidence="7">
    <location>
        <begin position="56"/>
        <end position="58"/>
    </location>
    <ligand>
        <name>5-amino-6-(D-ribitylamino)uracil</name>
        <dbReference type="ChEBI" id="CHEBI:15934"/>
    </ligand>
</feature>
<dbReference type="HOGENOM" id="CLU_089358_0_0_4"/>
<dbReference type="NCBIfam" id="NF009084">
    <property type="entry name" value="PRK12419.1"/>
    <property type="match status" value="1"/>
</dbReference>
<dbReference type="InterPro" id="IPR002180">
    <property type="entry name" value="LS/RS"/>
</dbReference>
<dbReference type="PANTHER" id="PTHR21058:SF0">
    <property type="entry name" value="6,7-DIMETHYL-8-RIBITYLLUMAZINE SYNTHASE"/>
    <property type="match status" value="1"/>
</dbReference>
<dbReference type="EMBL" id="CP002581">
    <property type="protein sequence ID" value="AJK49518.1"/>
    <property type="molecule type" value="Genomic_DNA"/>
</dbReference>
<dbReference type="InterPro" id="IPR036467">
    <property type="entry name" value="LS/RS_sf"/>
</dbReference>
<dbReference type="KEGG" id="bpla:bpln_2g15260"/>
<dbReference type="RefSeq" id="WP_042627950.1">
    <property type="nucleotide sequence ID" value="NZ_BSTO01000001.1"/>
</dbReference>
<dbReference type="Gene3D" id="3.40.50.960">
    <property type="entry name" value="Lumazine/riboflavin synthase"/>
    <property type="match status" value="1"/>
</dbReference>
<dbReference type="Pfam" id="PF00885">
    <property type="entry name" value="DMRL_synthase"/>
    <property type="match status" value="1"/>
</dbReference>
<name>A0A0B6S1I5_BURPL</name>
<dbReference type="AlphaFoldDB" id="A0A0B6S1I5"/>
<dbReference type="GO" id="GO:0009231">
    <property type="term" value="P:riboflavin biosynthetic process"/>
    <property type="evidence" value="ECO:0007669"/>
    <property type="project" value="UniProtKB-UniRule"/>
</dbReference>
<evidence type="ECO:0000256" key="7">
    <source>
        <dbReference type="HAMAP-Rule" id="MF_00178"/>
    </source>
</evidence>
<evidence type="ECO:0000256" key="1">
    <source>
        <dbReference type="ARBA" id="ARBA00004917"/>
    </source>
</evidence>
<comment type="similarity">
    <text evidence="2 7">Belongs to the DMRL synthase family.</text>
</comment>
<dbReference type="GO" id="GO:0000906">
    <property type="term" value="F:6,7-dimethyl-8-ribityllumazine synthase activity"/>
    <property type="evidence" value="ECO:0007669"/>
    <property type="project" value="UniProtKB-UniRule"/>
</dbReference>
<organism evidence="8 9">
    <name type="scientific">Burkholderia plantarii</name>
    <dbReference type="NCBI Taxonomy" id="41899"/>
    <lineage>
        <taxon>Bacteria</taxon>
        <taxon>Pseudomonadati</taxon>
        <taxon>Pseudomonadota</taxon>
        <taxon>Betaproteobacteria</taxon>
        <taxon>Burkholderiales</taxon>
        <taxon>Burkholderiaceae</taxon>
        <taxon>Burkholderia</taxon>
    </lineage>
</organism>
<feature type="binding site" evidence="7">
    <location>
        <begin position="80"/>
        <end position="82"/>
    </location>
    <ligand>
        <name>5-amino-6-(D-ribitylamino)uracil</name>
        <dbReference type="ChEBI" id="CHEBI:15934"/>
    </ligand>
</feature>
<feature type="active site" description="Proton donor" evidence="7">
    <location>
        <position position="88"/>
    </location>
</feature>
<dbReference type="GO" id="GO:0009349">
    <property type="term" value="C:riboflavin synthase complex"/>
    <property type="evidence" value="ECO:0007669"/>
    <property type="project" value="InterPro"/>
</dbReference>
<evidence type="ECO:0000256" key="6">
    <source>
        <dbReference type="ARBA" id="ARBA00048785"/>
    </source>
</evidence>
<gene>
    <name evidence="7 8" type="primary">ribH</name>
    <name evidence="8" type="ORF">BGL_2c14510</name>
</gene>